<keyword evidence="4" id="KW-1185">Reference proteome</keyword>
<organism evidence="3 4">
    <name type="scientific">Phenylobacterium ferrooxidans</name>
    <dbReference type="NCBI Taxonomy" id="2982689"/>
    <lineage>
        <taxon>Bacteria</taxon>
        <taxon>Pseudomonadati</taxon>
        <taxon>Pseudomonadota</taxon>
        <taxon>Alphaproteobacteria</taxon>
        <taxon>Caulobacterales</taxon>
        <taxon>Caulobacteraceae</taxon>
        <taxon>Phenylobacterium</taxon>
    </lineage>
</organism>
<accession>A0ABW6CTT7</accession>
<name>A0ABW6CTT7_9CAUL</name>
<dbReference type="Proteomes" id="UP001598130">
    <property type="component" value="Unassembled WGS sequence"/>
</dbReference>
<sequence>MSLRPIVQALGGDLYDRGQRANIPAPGHSAADRSVSLLLKEGRIIVHTFGDGDWRAVLDHLRGEGLVDAHNAPTTLSQSRRASAIGNTGTTIERLNAARRIWEAGKAVPNTLSERHCRLRAITRALPGPQVLRHCGHAPVSAYAAESRHHRPALLVGVSDALGAFTAVELAYLAPNAHRAADLRLNRKTVGAVPAGAAVRIDEAAPEMLVAEGFFTTLSASERFSLPAWSLMSTRNLRSWMPPPDVRSVLIAADRGKDGEASAEHLRAKLVRAGLKAWVELPPGDVGDWNEAAFEASRNDALAGSLGCS</sequence>
<dbReference type="Pfam" id="PF23639">
    <property type="entry name" value="DUF7146"/>
    <property type="match status" value="1"/>
</dbReference>
<dbReference type="RefSeq" id="WP_377371723.1">
    <property type="nucleotide sequence ID" value="NZ_JAOTJD010000060.1"/>
</dbReference>
<evidence type="ECO:0000313" key="3">
    <source>
        <dbReference type="EMBL" id="MFD3266470.1"/>
    </source>
</evidence>
<dbReference type="InterPro" id="IPR055570">
    <property type="entry name" value="DUF7146"/>
</dbReference>
<protein>
    <submittedName>
        <fullName evidence="3">Toprim domain-containing protein</fullName>
    </submittedName>
</protein>
<feature type="domain" description="DUF7146" evidence="2">
    <location>
        <begin position="94"/>
        <end position="200"/>
    </location>
</feature>
<evidence type="ECO:0000259" key="1">
    <source>
        <dbReference type="Pfam" id="PF13362"/>
    </source>
</evidence>
<feature type="domain" description="Toprim" evidence="1">
    <location>
        <begin position="208"/>
        <end position="295"/>
    </location>
</feature>
<proteinExistence type="predicted"/>
<reference evidence="3 4" key="1">
    <citation type="submission" date="2022-09" db="EMBL/GenBank/DDBJ databases">
        <title>New species of Phenylobacterium.</title>
        <authorList>
            <person name="Mieszkin S."/>
        </authorList>
    </citation>
    <scope>NUCLEOTIDE SEQUENCE [LARGE SCALE GENOMIC DNA]</scope>
    <source>
        <strain evidence="3 4">HK31-G</strain>
    </source>
</reference>
<comment type="caution">
    <text evidence="3">The sequence shown here is derived from an EMBL/GenBank/DDBJ whole genome shotgun (WGS) entry which is preliminary data.</text>
</comment>
<dbReference type="Pfam" id="PF13362">
    <property type="entry name" value="Toprim_3"/>
    <property type="match status" value="1"/>
</dbReference>
<dbReference type="InterPro" id="IPR034154">
    <property type="entry name" value="TOPRIM_DnaG/twinkle"/>
</dbReference>
<dbReference type="EMBL" id="JAOTJD010000060">
    <property type="protein sequence ID" value="MFD3266470.1"/>
    <property type="molecule type" value="Genomic_DNA"/>
</dbReference>
<gene>
    <name evidence="3" type="ORF">OCL97_21215</name>
</gene>
<evidence type="ECO:0000259" key="2">
    <source>
        <dbReference type="Pfam" id="PF23639"/>
    </source>
</evidence>
<evidence type="ECO:0000313" key="4">
    <source>
        <dbReference type="Proteomes" id="UP001598130"/>
    </source>
</evidence>
<dbReference type="CDD" id="cd01029">
    <property type="entry name" value="TOPRIM_primases"/>
    <property type="match status" value="1"/>
</dbReference>
<dbReference type="InterPro" id="IPR006171">
    <property type="entry name" value="TOPRIM_dom"/>
</dbReference>